<evidence type="ECO:0000313" key="4">
    <source>
        <dbReference type="EMBL" id="RGV30109.1"/>
    </source>
</evidence>
<dbReference type="Pfam" id="PF13036">
    <property type="entry name" value="LpoB"/>
    <property type="match status" value="1"/>
</dbReference>
<dbReference type="GO" id="GO:0031241">
    <property type="term" value="C:periplasmic side of cell outer membrane"/>
    <property type="evidence" value="ECO:0007669"/>
    <property type="project" value="TreeGrafter"/>
</dbReference>
<dbReference type="PROSITE" id="PS51257">
    <property type="entry name" value="PROKAR_LIPOPROTEIN"/>
    <property type="match status" value="1"/>
</dbReference>
<dbReference type="Proteomes" id="UP000284243">
    <property type="component" value="Unassembled WGS sequence"/>
</dbReference>
<keyword evidence="2" id="KW-0732">Signal</keyword>
<dbReference type="AlphaFoldDB" id="A0A3D1UK01"/>
<dbReference type="NCBIfam" id="TIGR02722">
    <property type="entry name" value="lp"/>
    <property type="match status" value="1"/>
</dbReference>
<dbReference type="EMBL" id="QRYC01000026">
    <property type="protein sequence ID" value="RGU54765.1"/>
    <property type="molecule type" value="Genomic_DNA"/>
</dbReference>
<comment type="caution">
    <text evidence="4">The sequence shown here is derived from an EMBL/GenBank/DDBJ whole genome shotgun (WGS) entry which is preliminary data.</text>
</comment>
<dbReference type="GO" id="GO:0030234">
    <property type="term" value="F:enzyme regulator activity"/>
    <property type="evidence" value="ECO:0007669"/>
    <property type="project" value="TreeGrafter"/>
</dbReference>
<protein>
    <recommendedName>
        <fullName evidence="1">Penicillin-binding protein activator LpoB</fullName>
    </recommendedName>
</protein>
<feature type="chain" id="PRO_5036078619" description="Penicillin-binding protein activator LpoB" evidence="2">
    <location>
        <begin position="23"/>
        <end position="201"/>
    </location>
</feature>
<dbReference type="GO" id="GO:0009252">
    <property type="term" value="P:peptidoglycan biosynthetic process"/>
    <property type="evidence" value="ECO:0007669"/>
    <property type="project" value="TreeGrafter"/>
</dbReference>
<dbReference type="PANTHER" id="PTHR40593">
    <property type="entry name" value="PENICILLIN-BINDING PROTEIN ACTIVATOR LPOB"/>
    <property type="match status" value="1"/>
</dbReference>
<dbReference type="PANTHER" id="PTHR40593:SF1">
    <property type="entry name" value="PENICILLIN-BINDING PROTEIN ACTIVATOR LPOB"/>
    <property type="match status" value="1"/>
</dbReference>
<accession>A0A3D1UK01</accession>
<dbReference type="EMBL" id="QRYW01000004">
    <property type="protein sequence ID" value="RGV30109.1"/>
    <property type="molecule type" value="Genomic_DNA"/>
</dbReference>
<gene>
    <name evidence="4" type="ORF">DWW24_03055</name>
    <name evidence="3" type="ORF">DWW57_15060</name>
</gene>
<evidence type="ECO:0000313" key="3">
    <source>
        <dbReference type="EMBL" id="RGU54765.1"/>
    </source>
</evidence>
<dbReference type="Gene3D" id="3.40.50.10610">
    <property type="entry name" value="ABC-type transport auxiliary lipoprotein component"/>
    <property type="match status" value="1"/>
</dbReference>
<evidence type="ECO:0000256" key="1">
    <source>
        <dbReference type="NCBIfam" id="TIGR02722"/>
    </source>
</evidence>
<organism evidence="4 5">
    <name type="scientific">Odoribacter splanchnicus</name>
    <dbReference type="NCBI Taxonomy" id="28118"/>
    <lineage>
        <taxon>Bacteria</taxon>
        <taxon>Pseudomonadati</taxon>
        <taxon>Bacteroidota</taxon>
        <taxon>Bacteroidia</taxon>
        <taxon>Bacteroidales</taxon>
        <taxon>Odoribacteraceae</taxon>
        <taxon>Odoribacter</taxon>
    </lineage>
</organism>
<reference evidence="5 6" key="1">
    <citation type="submission" date="2018-08" db="EMBL/GenBank/DDBJ databases">
        <title>A genome reference for cultivated species of the human gut microbiota.</title>
        <authorList>
            <person name="Zou Y."/>
            <person name="Xue W."/>
            <person name="Luo G."/>
        </authorList>
    </citation>
    <scope>NUCLEOTIDE SEQUENCE [LARGE SCALE GENOMIC DNA]</scope>
    <source>
        <strain evidence="4 5">AF14-6AC</strain>
        <strain evidence="3 6">AF16-14</strain>
    </source>
</reference>
<proteinExistence type="predicted"/>
<evidence type="ECO:0000256" key="2">
    <source>
        <dbReference type="SAM" id="SignalP"/>
    </source>
</evidence>
<name>A0A3D1UK01_9BACT</name>
<evidence type="ECO:0000313" key="6">
    <source>
        <dbReference type="Proteomes" id="UP000284243"/>
    </source>
</evidence>
<sequence>MMRKIFTVTIVFALAIAFSSCATRKVSRVNTNEVIDLSGRWNDTDSQLVSAEMIDDLLGARWLPVYESQHNNKRPVVVVGTVTNKSHEHINSETFIKDIEKAIIKNGSVRLVQAGEKRQELRTERDEQNQGYTSPETAKKWGLELGADFMLQGTINSIVDSYKKEQVVYYQVDLELTNLETNEVVWMGDKKIKKQVSDRAL</sequence>
<dbReference type="Proteomes" id="UP000283426">
    <property type="component" value="Unassembled WGS sequence"/>
</dbReference>
<feature type="signal peptide" evidence="2">
    <location>
        <begin position="1"/>
        <end position="22"/>
    </location>
</feature>
<evidence type="ECO:0000313" key="5">
    <source>
        <dbReference type="Proteomes" id="UP000283426"/>
    </source>
</evidence>
<dbReference type="InterPro" id="IPR014094">
    <property type="entry name" value="LpoB"/>
</dbReference>